<accession>A0A4Y2LE72</accession>
<evidence type="ECO:0000256" key="1">
    <source>
        <dbReference type="ARBA" id="ARBA00000868"/>
    </source>
</evidence>
<keyword evidence="10 14" id="KW-0328">Glycosyltransferase</keyword>
<evidence type="ECO:0000313" key="14">
    <source>
        <dbReference type="EMBL" id="GBN13045.1"/>
    </source>
</evidence>
<comment type="subunit">
    <text evidence="6">Homodimer.</text>
</comment>
<evidence type="ECO:0000256" key="11">
    <source>
        <dbReference type="ARBA" id="ARBA00022679"/>
    </source>
</evidence>
<dbReference type="PANTHER" id="PTHR32315:SF3">
    <property type="entry name" value="ADENINE PHOSPHORIBOSYLTRANSFERASE"/>
    <property type="match status" value="1"/>
</dbReference>
<evidence type="ECO:0000256" key="3">
    <source>
        <dbReference type="ARBA" id="ARBA00004496"/>
    </source>
</evidence>
<evidence type="ECO:0000256" key="12">
    <source>
        <dbReference type="ARBA" id="ARBA00022726"/>
    </source>
</evidence>
<comment type="similarity">
    <text evidence="5">Belongs to the purine/pyrimidine phosphoribosyltransferase family.</text>
</comment>
<proteinExistence type="inferred from homology"/>
<keyword evidence="15" id="KW-1185">Reference proteome</keyword>
<dbReference type="UniPathway" id="UPA00588">
    <property type="reaction ID" value="UER00646"/>
</dbReference>
<comment type="catalytic activity">
    <reaction evidence="1">
        <text>AMP + diphosphate = 5-phospho-alpha-D-ribose 1-diphosphate + adenine</text>
        <dbReference type="Rhea" id="RHEA:16609"/>
        <dbReference type="ChEBI" id="CHEBI:16708"/>
        <dbReference type="ChEBI" id="CHEBI:33019"/>
        <dbReference type="ChEBI" id="CHEBI:58017"/>
        <dbReference type="ChEBI" id="CHEBI:456215"/>
        <dbReference type="EC" id="2.4.2.7"/>
    </reaction>
</comment>
<evidence type="ECO:0000259" key="13">
    <source>
        <dbReference type="Pfam" id="PF00156"/>
    </source>
</evidence>
<comment type="function">
    <text evidence="2">Catalyzes a salvage reaction resulting in the formation of AMP, that is energically less costly than de novo synthesis.</text>
</comment>
<keyword evidence="12" id="KW-0660">Purine salvage</keyword>
<comment type="subcellular location">
    <subcellularLocation>
        <location evidence="3">Cytoplasm</location>
    </subcellularLocation>
</comment>
<dbReference type="AlphaFoldDB" id="A0A4Y2LE72"/>
<dbReference type="NCBIfam" id="TIGR01090">
    <property type="entry name" value="apt"/>
    <property type="match status" value="1"/>
</dbReference>
<dbReference type="FunFam" id="3.40.50.2020:FF:000004">
    <property type="entry name" value="Adenine phosphoribosyltransferase"/>
    <property type="match status" value="1"/>
</dbReference>
<dbReference type="SUPFAM" id="SSF53271">
    <property type="entry name" value="PRTase-like"/>
    <property type="match status" value="1"/>
</dbReference>
<dbReference type="GO" id="GO:0005737">
    <property type="term" value="C:cytoplasm"/>
    <property type="evidence" value="ECO:0007669"/>
    <property type="project" value="UniProtKB-SubCell"/>
</dbReference>
<feature type="domain" description="Phosphoribosyltransferase" evidence="13">
    <location>
        <begin position="60"/>
        <end position="162"/>
    </location>
</feature>
<keyword evidence="11 14" id="KW-0808">Transferase</keyword>
<dbReference type="InterPro" id="IPR029057">
    <property type="entry name" value="PRTase-like"/>
</dbReference>
<dbReference type="GO" id="GO:0003999">
    <property type="term" value="F:adenine phosphoribosyltransferase activity"/>
    <property type="evidence" value="ECO:0007669"/>
    <property type="project" value="UniProtKB-EC"/>
</dbReference>
<name>A0A4Y2LE72_ARAVE</name>
<gene>
    <name evidence="14" type="primary">Aprt</name>
    <name evidence="14" type="ORF">AVEN_139404_1</name>
</gene>
<evidence type="ECO:0000256" key="5">
    <source>
        <dbReference type="ARBA" id="ARBA00008391"/>
    </source>
</evidence>
<sequence>MSSDYTIHKLKQAVGIYPDFPKKGVIFRDFFPLLRNPELFEDLLNVLEKYVKANIPDLQCIVGVESRGFLFGPALALKLKVPFVPVRKPGKLPGKVKTESYSLEYGTDALEVQIDSLEPGQKVIIVDDLIATGGSMAASVNLIRSIGGVVEHCLAVMELTDLKGRDKIPAPVYSVLQY</sequence>
<dbReference type="InterPro" id="IPR050054">
    <property type="entry name" value="UPRTase/APRTase"/>
</dbReference>
<evidence type="ECO:0000256" key="2">
    <source>
        <dbReference type="ARBA" id="ARBA00003968"/>
    </source>
</evidence>
<comment type="caution">
    <text evidence="14">The sequence shown here is derived from an EMBL/GenBank/DDBJ whole genome shotgun (WGS) entry which is preliminary data.</text>
</comment>
<dbReference type="Gene3D" id="3.40.50.2020">
    <property type="match status" value="1"/>
</dbReference>
<dbReference type="GO" id="GO:0002055">
    <property type="term" value="F:adenine binding"/>
    <property type="evidence" value="ECO:0007669"/>
    <property type="project" value="TreeGrafter"/>
</dbReference>
<comment type="pathway">
    <text evidence="4">Purine metabolism; AMP biosynthesis via salvage pathway; AMP from adenine: step 1/1.</text>
</comment>
<dbReference type="InterPro" id="IPR005764">
    <property type="entry name" value="Ade_phspho_trans"/>
</dbReference>
<evidence type="ECO:0000256" key="10">
    <source>
        <dbReference type="ARBA" id="ARBA00022676"/>
    </source>
</evidence>
<dbReference type="GO" id="GO:0044209">
    <property type="term" value="P:AMP salvage"/>
    <property type="evidence" value="ECO:0007669"/>
    <property type="project" value="UniProtKB-UniPathway"/>
</dbReference>
<dbReference type="GO" id="GO:0006168">
    <property type="term" value="P:adenine salvage"/>
    <property type="evidence" value="ECO:0007669"/>
    <property type="project" value="InterPro"/>
</dbReference>
<dbReference type="NCBIfam" id="NF002636">
    <property type="entry name" value="PRK02304.1-5"/>
    <property type="match status" value="1"/>
</dbReference>
<dbReference type="Pfam" id="PF00156">
    <property type="entry name" value="Pribosyltran"/>
    <property type="match status" value="1"/>
</dbReference>
<protein>
    <recommendedName>
        <fullName evidence="8">Adenine phosphoribosyltransferase</fullName>
        <ecNumber evidence="7">2.4.2.7</ecNumber>
    </recommendedName>
</protein>
<dbReference type="Proteomes" id="UP000499080">
    <property type="component" value="Unassembled WGS sequence"/>
</dbReference>
<evidence type="ECO:0000256" key="8">
    <source>
        <dbReference type="ARBA" id="ARBA00017366"/>
    </source>
</evidence>
<dbReference type="EC" id="2.4.2.7" evidence="7"/>
<dbReference type="OrthoDB" id="363185at2759"/>
<evidence type="ECO:0000256" key="6">
    <source>
        <dbReference type="ARBA" id="ARBA00011738"/>
    </source>
</evidence>
<evidence type="ECO:0000256" key="4">
    <source>
        <dbReference type="ARBA" id="ARBA00004659"/>
    </source>
</evidence>
<dbReference type="NCBIfam" id="NF002634">
    <property type="entry name" value="PRK02304.1-3"/>
    <property type="match status" value="1"/>
</dbReference>
<dbReference type="HAMAP" id="MF_00004">
    <property type="entry name" value="Aden_phosphoribosyltr"/>
    <property type="match status" value="1"/>
</dbReference>
<keyword evidence="9" id="KW-0963">Cytoplasm</keyword>
<dbReference type="CDD" id="cd06223">
    <property type="entry name" value="PRTases_typeI"/>
    <property type="match status" value="1"/>
</dbReference>
<dbReference type="GO" id="GO:0006166">
    <property type="term" value="P:purine ribonucleoside salvage"/>
    <property type="evidence" value="ECO:0007669"/>
    <property type="project" value="UniProtKB-KW"/>
</dbReference>
<dbReference type="PANTHER" id="PTHR32315">
    <property type="entry name" value="ADENINE PHOSPHORIBOSYLTRANSFERASE"/>
    <property type="match status" value="1"/>
</dbReference>
<reference evidence="14 15" key="1">
    <citation type="journal article" date="2019" name="Sci. Rep.">
        <title>Orb-weaving spider Araneus ventricosus genome elucidates the spidroin gene catalogue.</title>
        <authorList>
            <person name="Kono N."/>
            <person name="Nakamura H."/>
            <person name="Ohtoshi R."/>
            <person name="Moran D.A.P."/>
            <person name="Shinohara A."/>
            <person name="Yoshida Y."/>
            <person name="Fujiwara M."/>
            <person name="Mori M."/>
            <person name="Tomita M."/>
            <person name="Arakawa K."/>
        </authorList>
    </citation>
    <scope>NUCLEOTIDE SEQUENCE [LARGE SCALE GENOMIC DNA]</scope>
</reference>
<dbReference type="InterPro" id="IPR000836">
    <property type="entry name" value="PRTase_dom"/>
</dbReference>
<dbReference type="EMBL" id="BGPR01005751">
    <property type="protein sequence ID" value="GBN13045.1"/>
    <property type="molecule type" value="Genomic_DNA"/>
</dbReference>
<evidence type="ECO:0000256" key="9">
    <source>
        <dbReference type="ARBA" id="ARBA00022490"/>
    </source>
</evidence>
<evidence type="ECO:0000313" key="15">
    <source>
        <dbReference type="Proteomes" id="UP000499080"/>
    </source>
</evidence>
<dbReference type="GO" id="GO:0016208">
    <property type="term" value="F:AMP binding"/>
    <property type="evidence" value="ECO:0007669"/>
    <property type="project" value="TreeGrafter"/>
</dbReference>
<organism evidence="14 15">
    <name type="scientific">Araneus ventricosus</name>
    <name type="common">Orbweaver spider</name>
    <name type="synonym">Epeira ventricosa</name>
    <dbReference type="NCBI Taxonomy" id="182803"/>
    <lineage>
        <taxon>Eukaryota</taxon>
        <taxon>Metazoa</taxon>
        <taxon>Ecdysozoa</taxon>
        <taxon>Arthropoda</taxon>
        <taxon>Chelicerata</taxon>
        <taxon>Arachnida</taxon>
        <taxon>Araneae</taxon>
        <taxon>Araneomorphae</taxon>
        <taxon>Entelegynae</taxon>
        <taxon>Araneoidea</taxon>
        <taxon>Araneidae</taxon>
        <taxon>Araneus</taxon>
    </lineage>
</organism>
<evidence type="ECO:0000256" key="7">
    <source>
        <dbReference type="ARBA" id="ARBA00011893"/>
    </source>
</evidence>